<dbReference type="GeneID" id="25562043"/>
<evidence type="ECO:0000313" key="1">
    <source>
        <dbReference type="EMBL" id="KNC56390.1"/>
    </source>
</evidence>
<dbReference type="Proteomes" id="UP000054408">
    <property type="component" value="Unassembled WGS sequence"/>
</dbReference>
<dbReference type="AlphaFoldDB" id="A0A0L0DVZ4"/>
<keyword evidence="2" id="KW-1185">Reference proteome</keyword>
<dbReference type="RefSeq" id="XP_013760904.1">
    <property type="nucleotide sequence ID" value="XM_013905450.1"/>
</dbReference>
<protein>
    <submittedName>
        <fullName evidence="1">Uncharacterized protein</fullName>
    </submittedName>
</protein>
<evidence type="ECO:0000313" key="2">
    <source>
        <dbReference type="Proteomes" id="UP000054408"/>
    </source>
</evidence>
<gene>
    <name evidence="1" type="ORF">AMSG_02359</name>
</gene>
<dbReference type="PANTHER" id="PTHR34496:SF10">
    <property type="entry name" value="GLCNAC TRANSFERASE"/>
    <property type="match status" value="1"/>
</dbReference>
<dbReference type="eggNOG" id="ENOG502RYTE">
    <property type="taxonomic scope" value="Eukaryota"/>
</dbReference>
<dbReference type="InterPro" id="IPR021067">
    <property type="entry name" value="Glycosyltransferase"/>
</dbReference>
<organism evidence="1 2">
    <name type="scientific">Thecamonas trahens ATCC 50062</name>
    <dbReference type="NCBI Taxonomy" id="461836"/>
    <lineage>
        <taxon>Eukaryota</taxon>
        <taxon>Apusozoa</taxon>
        <taxon>Apusomonadida</taxon>
        <taxon>Apusomonadidae</taxon>
        <taxon>Thecamonas</taxon>
    </lineage>
</organism>
<proteinExistence type="predicted"/>
<dbReference type="Pfam" id="PF11397">
    <property type="entry name" value="GlcNAc"/>
    <property type="match status" value="1"/>
</dbReference>
<dbReference type="PANTHER" id="PTHR34496">
    <property type="entry name" value="GLCNAC TRANSFERASE-RELATED"/>
    <property type="match status" value="1"/>
</dbReference>
<dbReference type="OrthoDB" id="76265at2759"/>
<dbReference type="EMBL" id="GL349441">
    <property type="protein sequence ID" value="KNC56390.1"/>
    <property type="molecule type" value="Genomic_DNA"/>
</dbReference>
<dbReference type="OMA" id="DWARTEN"/>
<reference evidence="1 2" key="1">
    <citation type="submission" date="2010-05" db="EMBL/GenBank/DDBJ databases">
        <title>The Genome Sequence of Thecamonas trahens ATCC 50062.</title>
        <authorList>
            <consortium name="The Broad Institute Genome Sequencing Platform"/>
            <person name="Russ C."/>
            <person name="Cuomo C."/>
            <person name="Shea T."/>
            <person name="Young S.K."/>
            <person name="Zeng Q."/>
            <person name="Koehrsen M."/>
            <person name="Haas B."/>
            <person name="Borodovsky M."/>
            <person name="Guigo R."/>
            <person name="Alvarado L."/>
            <person name="Berlin A."/>
            <person name="Bochicchio J."/>
            <person name="Borenstein D."/>
            <person name="Chapman S."/>
            <person name="Chen Z."/>
            <person name="Freedman E."/>
            <person name="Gellesch M."/>
            <person name="Goldberg J."/>
            <person name="Griggs A."/>
            <person name="Gujja S."/>
            <person name="Heilman E."/>
            <person name="Heiman D."/>
            <person name="Hepburn T."/>
            <person name="Howarth C."/>
            <person name="Jen D."/>
            <person name="Larson L."/>
            <person name="Mehta T."/>
            <person name="Park D."/>
            <person name="Pearson M."/>
            <person name="Roberts A."/>
            <person name="Saif S."/>
            <person name="Shenoy N."/>
            <person name="Sisk P."/>
            <person name="Stolte C."/>
            <person name="Sykes S."/>
            <person name="Thomson T."/>
            <person name="Walk T."/>
            <person name="White J."/>
            <person name="Yandava C."/>
            <person name="Burger G."/>
            <person name="Gray M.W."/>
            <person name="Holland P.W.H."/>
            <person name="King N."/>
            <person name="Lang F.B.F."/>
            <person name="Roger A.J."/>
            <person name="Ruiz-Trillo I."/>
            <person name="Lander E."/>
            <person name="Nusbaum C."/>
        </authorList>
    </citation>
    <scope>NUCLEOTIDE SEQUENCE [LARGE SCALE GENOMIC DNA]</scope>
    <source>
        <strain evidence="1 2">ATCC 50062</strain>
    </source>
</reference>
<accession>A0A0L0DVZ4</accession>
<sequence>MDARKDVIFVSVASFRDPLCPLTLASALLAARRPQRVVFGLVDQGVASEPDGEPDAASFEPCAQALERLYGDEIRVATGCPKPGPFDCSGFLREIRVSEADSRGPAVARAMATSLLHGNDAYYMQIDSHTVFGPHWDTALIRMLNEAAELHNRHHDCTDGLDHAVISSYPNEYSADMTACDDELHCTVRAAAKDAHASALGADAAVNCISFIEPNIRLTFHQAMGFAPTVRVAKWSGLWAAGLSFSRASVWRAVPYVSDLNFLFHGEELLHAARLFTHGIDIFAPSSNVVYHKYAGRKSGSVYTSAAYGSSSAAILTHKSAAKAKHLLGAPLSPAESIHLDLPIPPADALGTARSLDDFWAYTLIDIQNLVFGERCVNTSSPDGAYLNMLPSVHARPTWRPLNPPSLD</sequence>
<name>A0A0L0DVZ4_THETB</name>
<dbReference type="STRING" id="461836.A0A0L0DVZ4"/>